<organism evidence="1 2">
    <name type="scientific">Oidiodendron maius (strain Zn)</name>
    <dbReference type="NCBI Taxonomy" id="913774"/>
    <lineage>
        <taxon>Eukaryota</taxon>
        <taxon>Fungi</taxon>
        <taxon>Dikarya</taxon>
        <taxon>Ascomycota</taxon>
        <taxon>Pezizomycotina</taxon>
        <taxon>Leotiomycetes</taxon>
        <taxon>Leotiomycetes incertae sedis</taxon>
        <taxon>Myxotrichaceae</taxon>
        <taxon>Oidiodendron</taxon>
    </lineage>
</organism>
<dbReference type="HOGENOM" id="CLU_1267220_0_0_1"/>
<dbReference type="InParanoid" id="A0A0C3H181"/>
<accession>A0A0C3H181</accession>
<reference evidence="2" key="2">
    <citation type="submission" date="2015-01" db="EMBL/GenBank/DDBJ databases">
        <title>Evolutionary Origins and Diversification of the Mycorrhizal Mutualists.</title>
        <authorList>
            <consortium name="DOE Joint Genome Institute"/>
            <consortium name="Mycorrhizal Genomics Consortium"/>
            <person name="Kohler A."/>
            <person name="Kuo A."/>
            <person name="Nagy L.G."/>
            <person name="Floudas D."/>
            <person name="Copeland A."/>
            <person name="Barry K.W."/>
            <person name="Cichocki N."/>
            <person name="Veneault-Fourrey C."/>
            <person name="LaButti K."/>
            <person name="Lindquist E.A."/>
            <person name="Lipzen A."/>
            <person name="Lundell T."/>
            <person name="Morin E."/>
            <person name="Murat C."/>
            <person name="Riley R."/>
            <person name="Ohm R."/>
            <person name="Sun H."/>
            <person name="Tunlid A."/>
            <person name="Henrissat B."/>
            <person name="Grigoriev I.V."/>
            <person name="Hibbett D.S."/>
            <person name="Martin F."/>
        </authorList>
    </citation>
    <scope>NUCLEOTIDE SEQUENCE [LARGE SCALE GENOMIC DNA]</scope>
    <source>
        <strain evidence="2">Zn</strain>
    </source>
</reference>
<dbReference type="Proteomes" id="UP000054321">
    <property type="component" value="Unassembled WGS sequence"/>
</dbReference>
<name>A0A0C3H181_OIDMZ</name>
<dbReference type="EMBL" id="KN832882">
    <property type="protein sequence ID" value="KIM97094.1"/>
    <property type="molecule type" value="Genomic_DNA"/>
</dbReference>
<protein>
    <submittedName>
        <fullName evidence="1">Uncharacterized protein</fullName>
    </submittedName>
</protein>
<evidence type="ECO:0000313" key="1">
    <source>
        <dbReference type="EMBL" id="KIM97094.1"/>
    </source>
</evidence>
<sequence>MLNEVSCSHLLEFFKIMILNQKRLKNLSTSVSTLFAAVTNMVMDTLDTSIILQHGIDKHRTRAPEDCRISEIIVIVVDSETLNHFTKDWVARSTRHQIIIDTKWRRSREPCGELQQRIERSSTTDVKIDVDASVVPKQEVFQRISIICQDKPRIILSAHCLRIRPDGRNFCRRRVISRYSGEPDVVDDARDFGNCECGKSYWIGVKIVKGYKERVEEG</sequence>
<gene>
    <name evidence="1" type="ORF">OIDMADRAFT_32127</name>
</gene>
<dbReference type="AlphaFoldDB" id="A0A0C3H181"/>
<proteinExistence type="predicted"/>
<reference evidence="1 2" key="1">
    <citation type="submission" date="2014-04" db="EMBL/GenBank/DDBJ databases">
        <authorList>
            <consortium name="DOE Joint Genome Institute"/>
            <person name="Kuo A."/>
            <person name="Martino E."/>
            <person name="Perotto S."/>
            <person name="Kohler A."/>
            <person name="Nagy L.G."/>
            <person name="Floudas D."/>
            <person name="Copeland A."/>
            <person name="Barry K.W."/>
            <person name="Cichocki N."/>
            <person name="Veneault-Fourrey C."/>
            <person name="LaButti K."/>
            <person name="Lindquist E.A."/>
            <person name="Lipzen A."/>
            <person name="Lundell T."/>
            <person name="Morin E."/>
            <person name="Murat C."/>
            <person name="Sun H."/>
            <person name="Tunlid A."/>
            <person name="Henrissat B."/>
            <person name="Grigoriev I.V."/>
            <person name="Hibbett D.S."/>
            <person name="Martin F."/>
            <person name="Nordberg H.P."/>
            <person name="Cantor M.N."/>
            <person name="Hua S.X."/>
        </authorList>
    </citation>
    <scope>NUCLEOTIDE SEQUENCE [LARGE SCALE GENOMIC DNA]</scope>
    <source>
        <strain evidence="1 2">Zn</strain>
    </source>
</reference>
<evidence type="ECO:0000313" key="2">
    <source>
        <dbReference type="Proteomes" id="UP000054321"/>
    </source>
</evidence>
<keyword evidence="2" id="KW-1185">Reference proteome</keyword>